<keyword evidence="2" id="KW-1185">Reference proteome</keyword>
<dbReference type="KEGG" id="psin:CAK95_07735"/>
<gene>
    <name evidence="1" type="ORF">CAK95_07735</name>
</gene>
<dbReference type="RefSeq" id="WP_086087394.1">
    <property type="nucleotide sequence ID" value="NZ_CP021112.1"/>
</dbReference>
<dbReference type="Proteomes" id="UP000194137">
    <property type="component" value="Chromosome"/>
</dbReference>
<evidence type="ECO:0000313" key="1">
    <source>
        <dbReference type="EMBL" id="ARP98983.1"/>
    </source>
</evidence>
<proteinExistence type="predicted"/>
<dbReference type="EMBL" id="CP021112">
    <property type="protein sequence ID" value="ARP98983.1"/>
    <property type="molecule type" value="Genomic_DNA"/>
</dbReference>
<dbReference type="OrthoDB" id="8452157at2"/>
<name>A0A1W6ZNK6_9HYPH</name>
<accession>A0A1W6ZNK6</accession>
<evidence type="ECO:0000313" key="2">
    <source>
        <dbReference type="Proteomes" id="UP000194137"/>
    </source>
</evidence>
<dbReference type="AlphaFoldDB" id="A0A1W6ZNK6"/>
<organism evidence="1 2">
    <name type="scientific">Pseudorhodoplanes sinuspersici</name>
    <dbReference type="NCBI Taxonomy" id="1235591"/>
    <lineage>
        <taxon>Bacteria</taxon>
        <taxon>Pseudomonadati</taxon>
        <taxon>Pseudomonadota</taxon>
        <taxon>Alphaproteobacteria</taxon>
        <taxon>Hyphomicrobiales</taxon>
        <taxon>Pseudorhodoplanes</taxon>
    </lineage>
</organism>
<sequence length="364" mass="40795">MRQFTGTRSVPSRPVSGFAAERSPVDVLRADFQKWQTRWRRELTFGWLRLSLFLSQGQWLKRASQATIGGFDRTGRAIETLSWRAATSVITVARTTDWQKLALTASEPFVLPPEGRAVLVRIFAYLGGIAVLSLFAAELFKQPEVVVIREPAPRPAWIEVDKPWPAFEMSVPGVANDMHYAIQRHAERGGRKDTMSFGALGKTERFASVEIYRAGHEIATFGKTDDEITLRASEYGRVTDMEETMPIPSKFGSFQVFEFAIQPFNSYRCIGFANAFDDQRVQITGVACNMNTIVDRSTISCALDRLSLLSAASDPEITRLFAHAELRRDFCGQRDALAYATPKRASSDIITSSAKPKLRGRLER</sequence>
<reference evidence="1 2" key="1">
    <citation type="submission" date="2017-05" db="EMBL/GenBank/DDBJ databases">
        <title>Full genome sequence of Pseudorhodoplanes sinuspersici.</title>
        <authorList>
            <person name="Dastgheib S.M.M."/>
            <person name="Shavandi M."/>
            <person name="Tirandaz H."/>
        </authorList>
    </citation>
    <scope>NUCLEOTIDE SEQUENCE [LARGE SCALE GENOMIC DNA]</scope>
    <source>
        <strain evidence="1 2">RIPI110</strain>
    </source>
</reference>
<protein>
    <submittedName>
        <fullName evidence="1">Uncharacterized protein</fullName>
    </submittedName>
</protein>